<comment type="caution">
    <text evidence="1">The sequence shown here is derived from an EMBL/GenBank/DDBJ whole genome shotgun (WGS) entry which is preliminary data.</text>
</comment>
<dbReference type="Proteomes" id="UP000225740">
    <property type="component" value="Unassembled WGS sequence"/>
</dbReference>
<gene>
    <name evidence="1" type="ORF">CEE69_24175</name>
</gene>
<sequence>MNFLLHACGVELDCDWDSNSPDCRFTQTADPNSAAESGTIAPFPVVRVSFGPHRTVVHRRAGSVRFSDLSFRVTIQRLRKRPATQPESK</sequence>
<accession>A0A2G1W163</accession>
<evidence type="ECO:0000313" key="2">
    <source>
        <dbReference type="Proteomes" id="UP000225740"/>
    </source>
</evidence>
<protein>
    <submittedName>
        <fullName evidence="1">Uncharacterized protein</fullName>
    </submittedName>
</protein>
<evidence type="ECO:0000313" key="1">
    <source>
        <dbReference type="EMBL" id="PHQ32711.1"/>
    </source>
</evidence>
<organism evidence="1 2">
    <name type="scientific">Rhodopirellula bahusiensis</name>
    <dbReference type="NCBI Taxonomy" id="2014065"/>
    <lineage>
        <taxon>Bacteria</taxon>
        <taxon>Pseudomonadati</taxon>
        <taxon>Planctomycetota</taxon>
        <taxon>Planctomycetia</taxon>
        <taxon>Pirellulales</taxon>
        <taxon>Pirellulaceae</taxon>
        <taxon>Rhodopirellula</taxon>
    </lineage>
</organism>
<proteinExistence type="predicted"/>
<reference evidence="1 2" key="1">
    <citation type="submission" date="2017-06" db="EMBL/GenBank/DDBJ databases">
        <title>Description of Rhodopirellula bahusiensis sp. nov.</title>
        <authorList>
            <person name="Kizina J."/>
            <person name="Harder J."/>
        </authorList>
    </citation>
    <scope>NUCLEOTIDE SEQUENCE [LARGE SCALE GENOMIC DNA]</scope>
    <source>
        <strain evidence="1 2">SWK21</strain>
    </source>
</reference>
<keyword evidence="2" id="KW-1185">Reference proteome</keyword>
<name>A0A2G1W163_9BACT</name>
<dbReference type="EMBL" id="NIZW01000023">
    <property type="protein sequence ID" value="PHQ32711.1"/>
    <property type="molecule type" value="Genomic_DNA"/>
</dbReference>
<dbReference type="AlphaFoldDB" id="A0A2G1W163"/>